<dbReference type="InterPro" id="IPR017972">
    <property type="entry name" value="Cyt_P450_CS"/>
</dbReference>
<proteinExistence type="inferred from homology"/>
<evidence type="ECO:0000256" key="8">
    <source>
        <dbReference type="PIRSR" id="PIRSR602401-1"/>
    </source>
</evidence>
<gene>
    <name evidence="10" type="ORF">BDV25DRAFT_110831</name>
</gene>
<evidence type="ECO:0000256" key="2">
    <source>
        <dbReference type="ARBA" id="ARBA00010617"/>
    </source>
</evidence>
<dbReference type="PRINTS" id="PR00385">
    <property type="entry name" value="P450"/>
</dbReference>
<dbReference type="Gene3D" id="1.10.630.10">
    <property type="entry name" value="Cytochrome P450"/>
    <property type="match status" value="1"/>
</dbReference>
<keyword evidence="11" id="KW-1185">Reference proteome</keyword>
<evidence type="ECO:0000256" key="1">
    <source>
        <dbReference type="ARBA" id="ARBA00001971"/>
    </source>
</evidence>
<accession>A0A5N6TVR3</accession>
<dbReference type="AlphaFoldDB" id="A0A5N6TVR3"/>
<reference evidence="10 11" key="1">
    <citation type="submission" date="2019-04" db="EMBL/GenBank/DDBJ databases">
        <title>Friends and foes A comparative genomics study of 23 Aspergillus species from section Flavi.</title>
        <authorList>
            <consortium name="DOE Joint Genome Institute"/>
            <person name="Kjaerbolling I."/>
            <person name="Vesth T."/>
            <person name="Frisvad J.C."/>
            <person name="Nybo J.L."/>
            <person name="Theobald S."/>
            <person name="Kildgaard S."/>
            <person name="Isbrandt T."/>
            <person name="Kuo A."/>
            <person name="Sato A."/>
            <person name="Lyhne E.K."/>
            <person name="Kogle M.E."/>
            <person name="Wiebenga A."/>
            <person name="Kun R.S."/>
            <person name="Lubbers R.J."/>
            <person name="Makela M.R."/>
            <person name="Barry K."/>
            <person name="Chovatia M."/>
            <person name="Clum A."/>
            <person name="Daum C."/>
            <person name="Haridas S."/>
            <person name="He G."/>
            <person name="LaButti K."/>
            <person name="Lipzen A."/>
            <person name="Mondo S."/>
            <person name="Riley R."/>
            <person name="Salamov A."/>
            <person name="Simmons B.A."/>
            <person name="Magnuson J.K."/>
            <person name="Henrissat B."/>
            <person name="Mortensen U.H."/>
            <person name="Larsen T.O."/>
            <person name="Devries R.P."/>
            <person name="Grigoriev I.V."/>
            <person name="Machida M."/>
            <person name="Baker S.E."/>
            <person name="Andersen M.R."/>
        </authorList>
    </citation>
    <scope>NUCLEOTIDE SEQUENCE [LARGE SCALE GENOMIC DNA]</scope>
    <source>
        <strain evidence="10 11">IBT 18842</strain>
    </source>
</reference>
<organism evidence="10 11">
    <name type="scientific">Aspergillus avenaceus</name>
    <dbReference type="NCBI Taxonomy" id="36643"/>
    <lineage>
        <taxon>Eukaryota</taxon>
        <taxon>Fungi</taxon>
        <taxon>Dikarya</taxon>
        <taxon>Ascomycota</taxon>
        <taxon>Pezizomycotina</taxon>
        <taxon>Eurotiomycetes</taxon>
        <taxon>Eurotiomycetidae</taxon>
        <taxon>Eurotiales</taxon>
        <taxon>Aspergillaceae</taxon>
        <taxon>Aspergillus</taxon>
        <taxon>Aspergillus subgen. Circumdati</taxon>
    </lineage>
</organism>
<evidence type="ECO:0000256" key="9">
    <source>
        <dbReference type="RuleBase" id="RU000461"/>
    </source>
</evidence>
<keyword evidence="7 9" id="KW-0503">Monooxygenase</keyword>
<dbReference type="InterPro" id="IPR050121">
    <property type="entry name" value="Cytochrome_P450_monoxygenase"/>
</dbReference>
<evidence type="ECO:0000313" key="10">
    <source>
        <dbReference type="EMBL" id="KAE8150476.1"/>
    </source>
</evidence>
<evidence type="ECO:0000256" key="4">
    <source>
        <dbReference type="ARBA" id="ARBA00022723"/>
    </source>
</evidence>
<evidence type="ECO:0000256" key="5">
    <source>
        <dbReference type="ARBA" id="ARBA00023002"/>
    </source>
</evidence>
<name>A0A5N6TVR3_ASPAV</name>
<dbReference type="InterPro" id="IPR002401">
    <property type="entry name" value="Cyt_P450_E_grp-I"/>
</dbReference>
<dbReference type="InterPro" id="IPR001128">
    <property type="entry name" value="Cyt_P450"/>
</dbReference>
<dbReference type="SUPFAM" id="SSF48264">
    <property type="entry name" value="Cytochrome P450"/>
    <property type="match status" value="1"/>
</dbReference>
<keyword evidence="6 8" id="KW-0408">Iron</keyword>
<keyword evidence="5 9" id="KW-0560">Oxidoreductase</keyword>
<dbReference type="Pfam" id="PF00067">
    <property type="entry name" value="p450"/>
    <property type="match status" value="1"/>
</dbReference>
<dbReference type="EMBL" id="ML742093">
    <property type="protein sequence ID" value="KAE8150476.1"/>
    <property type="molecule type" value="Genomic_DNA"/>
</dbReference>
<dbReference type="GO" id="GO:0004497">
    <property type="term" value="F:monooxygenase activity"/>
    <property type="evidence" value="ECO:0007669"/>
    <property type="project" value="UniProtKB-KW"/>
</dbReference>
<dbReference type="InterPro" id="IPR036396">
    <property type="entry name" value="Cyt_P450_sf"/>
</dbReference>
<comment type="cofactor">
    <cofactor evidence="1 8">
        <name>heme</name>
        <dbReference type="ChEBI" id="CHEBI:30413"/>
    </cofactor>
</comment>
<dbReference type="GO" id="GO:0020037">
    <property type="term" value="F:heme binding"/>
    <property type="evidence" value="ECO:0007669"/>
    <property type="project" value="InterPro"/>
</dbReference>
<keyword evidence="3 8" id="KW-0349">Heme</keyword>
<evidence type="ECO:0000313" key="11">
    <source>
        <dbReference type="Proteomes" id="UP000325780"/>
    </source>
</evidence>
<keyword evidence="4 8" id="KW-0479">Metal-binding</keyword>
<evidence type="ECO:0000256" key="7">
    <source>
        <dbReference type="ARBA" id="ARBA00023033"/>
    </source>
</evidence>
<evidence type="ECO:0000256" key="3">
    <source>
        <dbReference type="ARBA" id="ARBA00022617"/>
    </source>
</evidence>
<dbReference type="GO" id="GO:0005506">
    <property type="term" value="F:iron ion binding"/>
    <property type="evidence" value="ECO:0007669"/>
    <property type="project" value="InterPro"/>
</dbReference>
<dbReference type="GO" id="GO:0016705">
    <property type="term" value="F:oxidoreductase activity, acting on paired donors, with incorporation or reduction of molecular oxygen"/>
    <property type="evidence" value="ECO:0007669"/>
    <property type="project" value="InterPro"/>
</dbReference>
<dbReference type="PROSITE" id="PS00086">
    <property type="entry name" value="CYTOCHROME_P450"/>
    <property type="match status" value="1"/>
</dbReference>
<dbReference type="Proteomes" id="UP000325780">
    <property type="component" value="Unassembled WGS sequence"/>
</dbReference>
<protein>
    <submittedName>
        <fullName evidence="10">Cytochrome P450</fullName>
    </submittedName>
</protein>
<dbReference type="PANTHER" id="PTHR24305">
    <property type="entry name" value="CYTOCHROME P450"/>
    <property type="match status" value="1"/>
</dbReference>
<dbReference type="PRINTS" id="PR00463">
    <property type="entry name" value="EP450I"/>
</dbReference>
<dbReference type="PANTHER" id="PTHR24305:SF190">
    <property type="entry name" value="P450, PUTATIVE (EUROFUNG)-RELATED"/>
    <property type="match status" value="1"/>
</dbReference>
<feature type="binding site" description="axial binding residue" evidence="8">
    <location>
        <position position="446"/>
    </location>
    <ligand>
        <name>heme</name>
        <dbReference type="ChEBI" id="CHEBI:30413"/>
    </ligand>
    <ligandPart>
        <name>Fe</name>
        <dbReference type="ChEBI" id="CHEBI:18248"/>
    </ligandPart>
</feature>
<dbReference type="CDD" id="cd11060">
    <property type="entry name" value="CYP57A1-like"/>
    <property type="match status" value="1"/>
</dbReference>
<dbReference type="FunFam" id="1.10.630.10:FF:000050">
    <property type="entry name" value="Cytochrome P450 monooxygenase"/>
    <property type="match status" value="1"/>
</dbReference>
<dbReference type="OrthoDB" id="3934656at2759"/>
<sequence length="502" mass="56312">MDMGAITFDVLGQSYTVKLLLLVLAGAVIRTLYRAYGGPTARIPGPWVTRFTRFWELRAVSRGDFEHTNIALHKKYGPIVRTAPFTFSINDPAVVKQIYLGGSAYPKAGFYKCFGSPIPEEANIFSDTNIKQHAVNRRKIASLYAMSTVVGYEEFVDRCNGQFAAKLREFAATRTAFDVTTWMQHYAYDVIGEITFGKSFGIIERGHDTDNILHSVDEVLAYGARMGVFPELHPWVAWVTGLLGIKIPFYSVMEYIYSQINSRSDADNTGNDFLTKLLALRKTDKISRVDVDITIGNNIAAGSDTTASTLAAVVYYLRKHPQAEAKLREEIDALAGEGKISDPVTFDEARRMPYLQACIKEVLRIHPAVGRLLARIVPPEGATLSGQYFPGGTTVGVSPWVLHYNEDVFGPDVTVFRPERWLEADKDRLSLMDQSSISFGVGSRTCIGKNISLLEMSKVIPQLYRQFEFELVNPDGKWATWNDLFVKQKFDCYVKERRLSTL</sequence>
<comment type="similarity">
    <text evidence="2 9">Belongs to the cytochrome P450 family.</text>
</comment>
<evidence type="ECO:0000256" key="6">
    <source>
        <dbReference type="ARBA" id="ARBA00023004"/>
    </source>
</evidence>